<comment type="subcellular location">
    <subcellularLocation>
        <location evidence="1">Endoplasmic reticulum membrane</location>
        <topology evidence="1">Single-pass type IV membrane protein</topology>
    </subcellularLocation>
</comment>
<evidence type="ECO:0000256" key="7">
    <source>
        <dbReference type="ARBA" id="ARBA00023054"/>
    </source>
</evidence>
<gene>
    <name evidence="13" type="ORF">PEVE_00005353</name>
</gene>
<evidence type="ECO:0000256" key="1">
    <source>
        <dbReference type="ARBA" id="ARBA00004163"/>
    </source>
</evidence>
<feature type="coiled-coil region" evidence="10">
    <location>
        <begin position="46"/>
        <end position="103"/>
    </location>
</feature>
<feature type="transmembrane region" description="Helical" evidence="11">
    <location>
        <begin position="207"/>
        <end position="224"/>
    </location>
</feature>
<dbReference type="Proteomes" id="UP001159427">
    <property type="component" value="Unassembled WGS sequence"/>
</dbReference>
<dbReference type="Pfam" id="PF03908">
    <property type="entry name" value="Sec20"/>
    <property type="match status" value="1"/>
</dbReference>
<evidence type="ECO:0000256" key="10">
    <source>
        <dbReference type="SAM" id="Coils"/>
    </source>
</evidence>
<evidence type="ECO:0000256" key="3">
    <source>
        <dbReference type="ARBA" id="ARBA00022692"/>
    </source>
</evidence>
<accession>A0ABN8LWT8</accession>
<evidence type="ECO:0000256" key="4">
    <source>
        <dbReference type="ARBA" id="ARBA00022824"/>
    </source>
</evidence>
<keyword evidence="8 11" id="KW-0472">Membrane</keyword>
<evidence type="ECO:0000256" key="5">
    <source>
        <dbReference type="ARBA" id="ARBA00022892"/>
    </source>
</evidence>
<comment type="caution">
    <text evidence="13">The sequence shown here is derived from an EMBL/GenBank/DDBJ whole genome shotgun (WGS) entry which is preliminary data.</text>
</comment>
<dbReference type="PANTHER" id="PTHR12825">
    <property type="entry name" value="BNIP1-RELATED"/>
    <property type="match status" value="1"/>
</dbReference>
<evidence type="ECO:0000256" key="6">
    <source>
        <dbReference type="ARBA" id="ARBA00022989"/>
    </source>
</evidence>
<name>A0ABN8LWT8_9CNID</name>
<evidence type="ECO:0000256" key="8">
    <source>
        <dbReference type="ARBA" id="ARBA00023136"/>
    </source>
</evidence>
<reference evidence="13 14" key="1">
    <citation type="submission" date="2022-05" db="EMBL/GenBank/DDBJ databases">
        <authorList>
            <consortium name="Genoscope - CEA"/>
            <person name="William W."/>
        </authorList>
    </citation>
    <scope>NUCLEOTIDE SEQUENCE [LARGE SCALE GENOMIC DNA]</scope>
</reference>
<keyword evidence="4" id="KW-0256">Endoplasmic reticulum</keyword>
<keyword evidence="7 10" id="KW-0175">Coiled coil</keyword>
<evidence type="ECO:0000313" key="13">
    <source>
        <dbReference type="EMBL" id="CAH3020048.1"/>
    </source>
</evidence>
<dbReference type="CDD" id="cd15865">
    <property type="entry name" value="SNARE_SEC20"/>
    <property type="match status" value="1"/>
</dbReference>
<evidence type="ECO:0000256" key="11">
    <source>
        <dbReference type="SAM" id="Phobius"/>
    </source>
</evidence>
<protein>
    <recommendedName>
        <fullName evidence="12">Sec20 C-terminal domain-containing protein</fullName>
    </recommendedName>
</protein>
<keyword evidence="3 11" id="KW-0812">Transmembrane</keyword>
<proteinExistence type="inferred from homology"/>
<keyword evidence="5" id="KW-0931">ER-Golgi transport</keyword>
<feature type="domain" description="Sec20 C-terminal" evidence="12">
    <location>
        <begin position="138"/>
        <end position="228"/>
    </location>
</feature>
<dbReference type="PANTHER" id="PTHR12825:SF0">
    <property type="entry name" value="VESICLE TRANSPORT PROTEIN SEC20"/>
    <property type="match status" value="1"/>
</dbReference>
<keyword evidence="14" id="KW-1185">Reference proteome</keyword>
<evidence type="ECO:0000259" key="12">
    <source>
        <dbReference type="Pfam" id="PF03908"/>
    </source>
</evidence>
<organism evidence="13 14">
    <name type="scientific">Porites evermanni</name>
    <dbReference type="NCBI Taxonomy" id="104178"/>
    <lineage>
        <taxon>Eukaryota</taxon>
        <taxon>Metazoa</taxon>
        <taxon>Cnidaria</taxon>
        <taxon>Anthozoa</taxon>
        <taxon>Hexacorallia</taxon>
        <taxon>Scleractinia</taxon>
        <taxon>Fungiina</taxon>
        <taxon>Poritidae</taxon>
        <taxon>Porites</taxon>
    </lineage>
</organism>
<comment type="similarity">
    <text evidence="9">Belongs to the SEC20 family.</text>
</comment>
<evidence type="ECO:0000256" key="2">
    <source>
        <dbReference type="ARBA" id="ARBA00022448"/>
    </source>
</evidence>
<dbReference type="EMBL" id="CALNXI010000134">
    <property type="protein sequence ID" value="CAH3020048.1"/>
    <property type="molecule type" value="Genomic_DNA"/>
</dbReference>
<keyword evidence="2" id="KW-0813">Transport</keyword>
<evidence type="ECO:0000313" key="14">
    <source>
        <dbReference type="Proteomes" id="UP001159427"/>
    </source>
</evidence>
<dbReference type="InterPro" id="IPR005606">
    <property type="entry name" value="Sec20"/>
</dbReference>
<dbReference type="InterPro" id="IPR056173">
    <property type="entry name" value="Sec20_C"/>
</dbReference>
<keyword evidence="6 11" id="KW-1133">Transmembrane helix</keyword>
<evidence type="ECO:0000256" key="9">
    <source>
        <dbReference type="ARBA" id="ARBA00037934"/>
    </source>
</evidence>
<sequence length="233" mass="26743">MADGIAIPVQVKIHVQEMVKTEFEIQNIIQDIRQCYGPLSLLNDINLKVKQKLNFLRQKVECLEQVAFEQDKESDRLAILAVMQHHRKELSNLQTSIRKANLDSKTIIDKSEKEELLGGQSSSNMRQRNFNKENLAKTASNITQDLRSIARMMESQVKQSEADMHELASSSAQIKDTQDEYKGLSGIIQTSKNLLNKYNRREITDRLLIFFGLVLFFSTVLYILKKRLPIFGG</sequence>